<dbReference type="Proteomes" id="UP001458880">
    <property type="component" value="Unassembled WGS sequence"/>
</dbReference>
<dbReference type="EMBL" id="JASPKY010000221">
    <property type="protein sequence ID" value="KAK9719326.1"/>
    <property type="molecule type" value="Genomic_DNA"/>
</dbReference>
<accession>A0AAW1KJC8</accession>
<dbReference type="GO" id="GO:0051087">
    <property type="term" value="F:protein-folding chaperone binding"/>
    <property type="evidence" value="ECO:0007669"/>
    <property type="project" value="InterPro"/>
</dbReference>
<feature type="coiled-coil region" evidence="1">
    <location>
        <begin position="190"/>
        <end position="224"/>
    </location>
</feature>
<evidence type="ECO:0000313" key="2">
    <source>
        <dbReference type="EMBL" id="KAK9719326.1"/>
    </source>
</evidence>
<protein>
    <submittedName>
        <fullName evidence="2">Uncharacterized protein</fullName>
    </submittedName>
</protein>
<evidence type="ECO:0000313" key="3">
    <source>
        <dbReference type="Proteomes" id="UP001458880"/>
    </source>
</evidence>
<organism evidence="2 3">
    <name type="scientific">Popillia japonica</name>
    <name type="common">Japanese beetle</name>
    <dbReference type="NCBI Taxonomy" id="7064"/>
    <lineage>
        <taxon>Eukaryota</taxon>
        <taxon>Metazoa</taxon>
        <taxon>Ecdysozoa</taxon>
        <taxon>Arthropoda</taxon>
        <taxon>Hexapoda</taxon>
        <taxon>Insecta</taxon>
        <taxon>Pterygota</taxon>
        <taxon>Neoptera</taxon>
        <taxon>Endopterygota</taxon>
        <taxon>Coleoptera</taxon>
        <taxon>Polyphaga</taxon>
        <taxon>Scarabaeiformia</taxon>
        <taxon>Scarabaeidae</taxon>
        <taxon>Rutelinae</taxon>
        <taxon>Popillia</taxon>
    </lineage>
</organism>
<reference evidence="2 3" key="1">
    <citation type="journal article" date="2024" name="BMC Genomics">
        <title>De novo assembly and annotation of Popillia japonica's genome with initial clues to its potential as an invasive pest.</title>
        <authorList>
            <person name="Cucini C."/>
            <person name="Boschi S."/>
            <person name="Funari R."/>
            <person name="Cardaioli E."/>
            <person name="Iannotti N."/>
            <person name="Marturano G."/>
            <person name="Paoli F."/>
            <person name="Bruttini M."/>
            <person name="Carapelli A."/>
            <person name="Frati F."/>
            <person name="Nardi F."/>
        </authorList>
    </citation>
    <scope>NUCLEOTIDE SEQUENCE [LARGE SCALE GENOMIC DNA]</scope>
    <source>
        <strain evidence="2">DMR45628</strain>
    </source>
</reference>
<dbReference type="GO" id="GO:0000774">
    <property type="term" value="F:adenyl-nucleotide exchange factor activity"/>
    <property type="evidence" value="ECO:0007669"/>
    <property type="project" value="InterPro"/>
</dbReference>
<comment type="caution">
    <text evidence="2">The sequence shown here is derived from an EMBL/GenBank/DDBJ whole genome shotgun (WGS) entry which is preliminary data.</text>
</comment>
<dbReference type="InterPro" id="IPR037689">
    <property type="entry name" value="BAG2"/>
</dbReference>
<dbReference type="PANTHER" id="PTHR12334:SF6">
    <property type="entry name" value="BAG FAMILY MOLECULAR CHAPERONE REGULATOR 2"/>
    <property type="match status" value="1"/>
</dbReference>
<gene>
    <name evidence="2" type="ORF">QE152_g22752</name>
</gene>
<dbReference type="PANTHER" id="PTHR12334">
    <property type="entry name" value="BAG FAMILY MOLECULAR CHAPERONE REGULATOR 2"/>
    <property type="match status" value="1"/>
</dbReference>
<proteinExistence type="predicted"/>
<dbReference type="GO" id="GO:0050821">
    <property type="term" value="P:protein stabilization"/>
    <property type="evidence" value="ECO:0007669"/>
    <property type="project" value="TreeGrafter"/>
</dbReference>
<keyword evidence="1" id="KW-0175">Coiled coil</keyword>
<evidence type="ECO:0000256" key="1">
    <source>
        <dbReference type="SAM" id="Coils"/>
    </source>
</evidence>
<sequence>MTSTSKYAFEKRYDPQNEKDAEELLEIFANLSDSDIELSDDEGGNMNNDFANAGTEEVRVGADKIGPQTREIVEHLDEEYDEEDDIPLSMLVGRKETVTAKGLVKWCRNAYSIPEIVWTPKEDEENDFNLRESNIEVATNTLSTFNDTWGQMDVDPSPSTSGTDMSLSSNLTALLPKIDEDNIMDAQTAKQKMTEILDMLEGKVEKLRREAASLEEDKDHILASLDSIRTADWILEMAHFEQEETHRYLDRIIDRCLTVDIKIHTQRDQPQEEALHQVNHLIDALVMTLKTDPDGAKEKCVSYMNACSPQHVHGIMDKKFENALLGCTLDDQKRVKKRLQGLLSYLDRLDVTCEDSCKRFWWEPYLNANTTHTSRIRHEFSNMTSRYLHEVTIIPNESNNEIPYPVGRKRHLDDPEYGGLGSKRRTQELEGTNLISDGNSTNEMFMDHLLSDMNKLSPEKLTQFKSEVLVNLSRKLDSNLHTET</sequence>
<dbReference type="Gene3D" id="1.20.58.890">
    <property type="match status" value="1"/>
</dbReference>
<dbReference type="AlphaFoldDB" id="A0AAW1KJC8"/>
<name>A0AAW1KJC8_POPJA</name>
<keyword evidence="3" id="KW-1185">Reference proteome</keyword>